<protein>
    <submittedName>
        <fullName evidence="2">Putative tyrosine protein phosphatase 6</fullName>
    </submittedName>
</protein>
<evidence type="ECO:0000313" key="3">
    <source>
        <dbReference type="Proteomes" id="UP000034182"/>
    </source>
</evidence>
<dbReference type="SUPFAM" id="SSF52799">
    <property type="entry name" value="(Phosphotyrosine protein) phosphatases II"/>
    <property type="match status" value="1"/>
</dbReference>
<dbReference type="GO" id="GO:0004721">
    <property type="term" value="F:phosphoprotein phosphatase activity"/>
    <property type="evidence" value="ECO:0007669"/>
    <property type="project" value="InterPro"/>
</dbReference>
<dbReference type="InterPro" id="IPR029021">
    <property type="entry name" value="Prot-tyrosine_phosphatase-like"/>
</dbReference>
<dbReference type="Proteomes" id="UP000034182">
    <property type="component" value="Unassembled WGS sequence"/>
</dbReference>
<dbReference type="Pfam" id="PF13350">
    <property type="entry name" value="Y_phosphatase3"/>
    <property type="match status" value="2"/>
</dbReference>
<dbReference type="EMBL" id="LAQI01000061">
    <property type="protein sequence ID" value="KKY24244.1"/>
    <property type="molecule type" value="Genomic_DNA"/>
</dbReference>
<proteinExistence type="predicted"/>
<reference evidence="2 3" key="2">
    <citation type="submission" date="2015-05" db="EMBL/GenBank/DDBJ databases">
        <title>Distinctive expansion of gene families associated with plant cell wall degradation and secondary metabolism in the genomes of grapevine trunk pathogens.</title>
        <authorList>
            <person name="Lawrence D.P."/>
            <person name="Travadon R."/>
            <person name="Rolshausen P.E."/>
            <person name="Baumgartner K."/>
        </authorList>
    </citation>
    <scope>NUCLEOTIDE SEQUENCE [LARGE SCALE GENOMIC DNA]</scope>
    <source>
        <strain evidence="2">DS831</strain>
    </source>
</reference>
<dbReference type="AlphaFoldDB" id="A0A0G2EPM0"/>
<name>A0A0G2EPM0_9PEZI</name>
<gene>
    <name evidence="2" type="ORF">UCDDS831_g02576</name>
</gene>
<feature type="region of interest" description="Disordered" evidence="1">
    <location>
        <begin position="79"/>
        <end position="98"/>
    </location>
</feature>
<dbReference type="InterPro" id="IPR026893">
    <property type="entry name" value="Tyr/Ser_Pase_IphP-type"/>
</dbReference>
<organism evidence="2 3">
    <name type="scientific">Diplodia seriata</name>
    <dbReference type="NCBI Taxonomy" id="420778"/>
    <lineage>
        <taxon>Eukaryota</taxon>
        <taxon>Fungi</taxon>
        <taxon>Dikarya</taxon>
        <taxon>Ascomycota</taxon>
        <taxon>Pezizomycotina</taxon>
        <taxon>Dothideomycetes</taxon>
        <taxon>Dothideomycetes incertae sedis</taxon>
        <taxon>Botryosphaeriales</taxon>
        <taxon>Botryosphaeriaceae</taxon>
        <taxon>Diplodia</taxon>
    </lineage>
</organism>
<comment type="caution">
    <text evidence="2">The sequence shown here is derived from an EMBL/GenBank/DDBJ whole genome shotgun (WGS) entry which is preliminary data.</text>
</comment>
<dbReference type="Gene3D" id="3.90.190.10">
    <property type="entry name" value="Protein tyrosine phosphatase superfamily"/>
    <property type="match status" value="1"/>
</dbReference>
<reference evidence="2 3" key="1">
    <citation type="submission" date="2015-03" db="EMBL/GenBank/DDBJ databases">
        <authorList>
            <person name="Morales-Cruz A."/>
            <person name="Amrine K.C."/>
            <person name="Cantu D."/>
        </authorList>
    </citation>
    <scope>NUCLEOTIDE SEQUENCE [LARGE SCALE GENOMIC DNA]</scope>
    <source>
        <strain evidence="2">DS831</strain>
    </source>
</reference>
<accession>A0A0G2EPM0</accession>
<feature type="compositionally biased region" description="Low complexity" evidence="1">
    <location>
        <begin position="85"/>
        <end position="98"/>
    </location>
</feature>
<dbReference type="PANTHER" id="PTHR31126:SF10">
    <property type="entry name" value="PROTEIN PHOSPHATASE, PUTATIVE (AFU_ORTHOLOGUE AFUA_6G06650)-RELATED"/>
    <property type="match status" value="1"/>
</dbReference>
<sequence length="298" mass="33194">MASEQPRFEKLLNFRDVSSILSQPPKLKSGKLFRSARPDEATPEDQALLSKSYNIHTIVDLRSPTEHLEQAKKLAARARTDEHVSTVPTPQSTSASATAADLPKIAGITYRDVNFNGGAYIRSMLSQLSWSSYLSVLAYYVTGHRVEAVQIIGHEVMSPRGVVGLMLDSLAVCTKEIAIVFNEVLAREESYPVLWHCTQGKDRTGLVTMLTLFLLGVDMDDVQRDYMATQAELEPEREERVKEIARIGLGSEWADCDPTLVVEVRTFLDQKHGGVEGYLENAGVSRETQEKIKNILRS</sequence>
<evidence type="ECO:0000256" key="1">
    <source>
        <dbReference type="SAM" id="MobiDB-lite"/>
    </source>
</evidence>
<evidence type="ECO:0000313" key="2">
    <source>
        <dbReference type="EMBL" id="KKY24244.1"/>
    </source>
</evidence>
<dbReference type="PANTHER" id="PTHR31126">
    <property type="entry name" value="TYROSINE-PROTEIN PHOSPHATASE"/>
    <property type="match status" value="1"/>
</dbReference>